<comment type="caution">
    <text evidence="2">The sequence shown here is derived from an EMBL/GenBank/DDBJ whole genome shotgun (WGS) entry which is preliminary data.</text>
</comment>
<evidence type="ECO:0008006" key="4">
    <source>
        <dbReference type="Google" id="ProtNLM"/>
    </source>
</evidence>
<feature type="compositionally biased region" description="Low complexity" evidence="1">
    <location>
        <begin position="247"/>
        <end position="257"/>
    </location>
</feature>
<dbReference type="Proteomes" id="UP000036464">
    <property type="component" value="Unassembled WGS sequence"/>
</dbReference>
<keyword evidence="3" id="KW-1185">Reference proteome</keyword>
<organism evidence="2 3">
    <name type="scientific">Mycolicibacter heraklionensis</name>
    <dbReference type="NCBI Taxonomy" id="512402"/>
    <lineage>
        <taxon>Bacteria</taxon>
        <taxon>Bacillati</taxon>
        <taxon>Actinomycetota</taxon>
        <taxon>Actinomycetes</taxon>
        <taxon>Mycobacteriales</taxon>
        <taxon>Mycobacteriaceae</taxon>
        <taxon>Mycolicibacter</taxon>
    </lineage>
</organism>
<protein>
    <recommendedName>
        <fullName evidence="4">PE-PPE domain-containing protein</fullName>
    </recommendedName>
</protein>
<reference evidence="2 3" key="1">
    <citation type="submission" date="2015-05" db="EMBL/GenBank/DDBJ databases">
        <title>Genome sequence of Mycobacterium heraklionense Davo strain.</title>
        <authorList>
            <person name="Greninger A.L."/>
            <person name="Cunningham G."/>
            <person name="Miller S."/>
        </authorList>
    </citation>
    <scope>NUCLEOTIDE SEQUENCE [LARGE SCALE GENOMIC DNA]</scope>
    <source>
        <strain evidence="2 3">Davo</strain>
    </source>
</reference>
<accession>A0ABR5F9W6</accession>
<evidence type="ECO:0000256" key="1">
    <source>
        <dbReference type="SAM" id="MobiDB-lite"/>
    </source>
</evidence>
<dbReference type="EMBL" id="LDPO01000028">
    <property type="protein sequence ID" value="KLO25810.1"/>
    <property type="molecule type" value="Genomic_DNA"/>
</dbReference>
<evidence type="ECO:0000313" key="3">
    <source>
        <dbReference type="Proteomes" id="UP000036464"/>
    </source>
</evidence>
<sequence length="495" mass="51434">MLAAASAVVAATVAPVKPWSAGMSVVDRAVRLVADDSVLNVPFNLFQDLFNIPANEVAATDVLADSFFWTGTWWTPSATNLWGEDPGDPGHFMAIFDYLFPFAPQISGLDQPEIDPTLLANGTAGLGQQFAMLAAAELPVSASCDAVQCSPMVPTDPITGVTGIDRLIDFEKVFTNFPNADNQLPLFSHWLQVPLQQLLTGYQFPSTAADTANPTAAGIADPSAGVGPGGSVPGAPLDSVPGSQAQPGFGFPGTTTGSDGENLMPWSGVNVQLNPLGPFEQWFQSLEAPVNLNGFQLVSPDDVSEALKALAAGAVVDFDPFSPGSPLCPALCDQSPFAPPFGLTTADLVQSIQNVGPPSPLISEWLSLNSSGLANAPTPEQIDATVAGLQTGVFTLTPGTEDQIVDYLNSINPNLSELLVNSGLMTDPAYLGPWAGTGGPDSGVDVPSVPSELGGWNPLQIWPDLLGVADPTGGLSGDLTDFWTSLSSIWDGFGL</sequence>
<gene>
    <name evidence="2" type="ORF">ABW16_21780</name>
</gene>
<evidence type="ECO:0000313" key="2">
    <source>
        <dbReference type="EMBL" id="KLO25810.1"/>
    </source>
</evidence>
<proteinExistence type="predicted"/>
<name>A0ABR5F9W6_9MYCO</name>
<feature type="region of interest" description="Disordered" evidence="1">
    <location>
        <begin position="213"/>
        <end position="261"/>
    </location>
</feature>